<dbReference type="EMBL" id="JAGHQM010000742">
    <property type="protein sequence ID" value="KAH0558771.1"/>
    <property type="molecule type" value="Genomic_DNA"/>
</dbReference>
<dbReference type="SMART" id="SM00318">
    <property type="entry name" value="SNc"/>
    <property type="match status" value="1"/>
</dbReference>
<comment type="caution">
    <text evidence="17">The sequence shown here is derived from an EMBL/GenBank/DDBJ whole genome shotgun (WGS) entry which is preliminary data.</text>
</comment>
<feature type="region of interest" description="Disordered" evidence="15">
    <location>
        <begin position="1"/>
        <end position="36"/>
    </location>
</feature>
<evidence type="ECO:0000256" key="9">
    <source>
        <dbReference type="ARBA" id="ARBA00022759"/>
    </source>
</evidence>
<dbReference type="Proteomes" id="UP000750711">
    <property type="component" value="Unassembled WGS sequence"/>
</dbReference>
<dbReference type="InterPro" id="IPR035437">
    <property type="entry name" value="SNase_OB-fold_sf"/>
</dbReference>
<feature type="compositionally biased region" description="Basic and acidic residues" evidence="15">
    <location>
        <begin position="16"/>
        <end position="36"/>
    </location>
</feature>
<keyword evidence="13" id="KW-0496">Mitochondrion</keyword>
<feature type="domain" description="TNase-like" evidence="16">
    <location>
        <begin position="80"/>
        <end position="245"/>
    </location>
</feature>
<comment type="subcellular location">
    <subcellularLocation>
        <location evidence="1">Membrane</location>
        <topology evidence="1">Single-pass membrane protein</topology>
    </subcellularLocation>
    <subcellularLocation>
        <location evidence="2">Mitochondrion</location>
    </subcellularLocation>
</comment>
<dbReference type="GO" id="GO:0004519">
    <property type="term" value="F:endonuclease activity"/>
    <property type="evidence" value="ECO:0007669"/>
    <property type="project" value="UniProtKB-KW"/>
</dbReference>
<evidence type="ECO:0000256" key="7">
    <source>
        <dbReference type="ARBA" id="ARBA00022722"/>
    </source>
</evidence>
<evidence type="ECO:0000256" key="8">
    <source>
        <dbReference type="ARBA" id="ARBA00022723"/>
    </source>
</evidence>
<dbReference type="Pfam" id="PF00565">
    <property type="entry name" value="SNase"/>
    <property type="match status" value="1"/>
</dbReference>
<sequence>MRWPPWSSKSSSPDQTDSRHPAPREDPPGTAERKGYIEPHNLIPTVLLTTTTLVLIHVYRNYLRRIPQVDNIQPGFFRKRSLFGRVTSVGDGDNFRLFHTPGGRLTGWGWFPGRRVPEKKEDLKSRTRGSNQIHIRLAGVDAPELAHFGRPAQPFSSDALTWLRNYILHRRVRAYIYKRDQYGRVVATVYVRRGLIRRDVGLQMLKQGLATVYEAKSGAEFGALEDRYRRAEWWAKKRGKGMWAAKKADFESPRAYKTRMNSADQVK</sequence>
<keyword evidence="10" id="KW-0378">Hydrolase</keyword>
<dbReference type="PANTHER" id="PTHR12302:SF3">
    <property type="entry name" value="SERINE_THREONINE-PROTEIN KINASE 31"/>
    <property type="match status" value="1"/>
</dbReference>
<dbReference type="FunFam" id="2.40.50.90:FF:000029">
    <property type="entry name" value="Probable endonuclease lcl3"/>
    <property type="match status" value="1"/>
</dbReference>
<keyword evidence="18" id="KW-1185">Reference proteome</keyword>
<evidence type="ECO:0000256" key="6">
    <source>
        <dbReference type="ARBA" id="ARBA00022692"/>
    </source>
</evidence>
<keyword evidence="8" id="KW-0479">Metal-binding</keyword>
<dbReference type="PANTHER" id="PTHR12302">
    <property type="entry name" value="EBNA2 BINDING PROTEIN P100"/>
    <property type="match status" value="1"/>
</dbReference>
<dbReference type="GO" id="GO:0016787">
    <property type="term" value="F:hydrolase activity"/>
    <property type="evidence" value="ECO:0007669"/>
    <property type="project" value="UniProtKB-KW"/>
</dbReference>
<evidence type="ECO:0000313" key="17">
    <source>
        <dbReference type="EMBL" id="KAH0558771.1"/>
    </source>
</evidence>
<dbReference type="GO" id="GO:0046872">
    <property type="term" value="F:metal ion binding"/>
    <property type="evidence" value="ECO:0007669"/>
    <property type="project" value="UniProtKB-KW"/>
</dbReference>
<evidence type="ECO:0000256" key="12">
    <source>
        <dbReference type="ARBA" id="ARBA00022989"/>
    </source>
</evidence>
<evidence type="ECO:0000256" key="13">
    <source>
        <dbReference type="ARBA" id="ARBA00023128"/>
    </source>
</evidence>
<name>A0A9P8RNV3_9PEZI</name>
<gene>
    <name evidence="17" type="primary">LCL3</name>
    <name evidence="17" type="ORF">GP486_004584</name>
</gene>
<evidence type="ECO:0000256" key="15">
    <source>
        <dbReference type="SAM" id="MobiDB-lite"/>
    </source>
</evidence>
<keyword evidence="7" id="KW-0540">Nuclease</keyword>
<accession>A0A9P8RNV3</accession>
<keyword evidence="6" id="KW-0812">Transmembrane</keyword>
<evidence type="ECO:0000256" key="14">
    <source>
        <dbReference type="ARBA" id="ARBA00023136"/>
    </source>
</evidence>
<evidence type="ECO:0000256" key="5">
    <source>
        <dbReference type="ARBA" id="ARBA00014651"/>
    </source>
</evidence>
<keyword evidence="9 17" id="KW-0255">Endonuclease</keyword>
<protein>
    <recommendedName>
        <fullName evidence="4">Probable endonuclease LCL3</fullName>
    </recommendedName>
    <alternativeName>
        <fullName evidence="5">Probable endonuclease lcl3</fullName>
    </alternativeName>
</protein>
<evidence type="ECO:0000256" key="10">
    <source>
        <dbReference type="ARBA" id="ARBA00022801"/>
    </source>
</evidence>
<proteinExistence type="inferred from homology"/>
<evidence type="ECO:0000256" key="4">
    <source>
        <dbReference type="ARBA" id="ARBA00013404"/>
    </source>
</evidence>
<evidence type="ECO:0000313" key="18">
    <source>
        <dbReference type="Proteomes" id="UP000750711"/>
    </source>
</evidence>
<evidence type="ECO:0000256" key="1">
    <source>
        <dbReference type="ARBA" id="ARBA00004167"/>
    </source>
</evidence>
<comment type="similarity">
    <text evidence="3">Belongs to the LCL3 family.</text>
</comment>
<dbReference type="AlphaFoldDB" id="A0A9P8RNV3"/>
<dbReference type="GO" id="GO:0005739">
    <property type="term" value="C:mitochondrion"/>
    <property type="evidence" value="ECO:0007669"/>
    <property type="project" value="UniProtKB-SubCell"/>
</dbReference>
<organism evidence="17 18">
    <name type="scientific">Trichoglossum hirsutum</name>
    <dbReference type="NCBI Taxonomy" id="265104"/>
    <lineage>
        <taxon>Eukaryota</taxon>
        <taxon>Fungi</taxon>
        <taxon>Dikarya</taxon>
        <taxon>Ascomycota</taxon>
        <taxon>Pezizomycotina</taxon>
        <taxon>Geoglossomycetes</taxon>
        <taxon>Geoglossales</taxon>
        <taxon>Geoglossaceae</taxon>
        <taxon>Trichoglossum</taxon>
    </lineage>
</organism>
<dbReference type="Gene3D" id="2.40.50.90">
    <property type="match status" value="1"/>
</dbReference>
<reference evidence="17" key="1">
    <citation type="submission" date="2021-03" db="EMBL/GenBank/DDBJ databases">
        <title>Comparative genomics and phylogenomic investigation of the class Geoglossomycetes provide insights into ecological specialization and systematics.</title>
        <authorList>
            <person name="Melie T."/>
            <person name="Pirro S."/>
            <person name="Miller A.N."/>
            <person name="Quandt A."/>
        </authorList>
    </citation>
    <scope>NUCLEOTIDE SEQUENCE</scope>
    <source>
        <strain evidence="17">CAQ_001_2017</strain>
    </source>
</reference>
<evidence type="ECO:0000256" key="3">
    <source>
        <dbReference type="ARBA" id="ARBA00005435"/>
    </source>
</evidence>
<dbReference type="PROSITE" id="PS50830">
    <property type="entry name" value="TNASE_3"/>
    <property type="match status" value="1"/>
</dbReference>
<keyword evidence="11" id="KW-0106">Calcium</keyword>
<evidence type="ECO:0000259" key="16">
    <source>
        <dbReference type="PROSITE" id="PS50830"/>
    </source>
</evidence>
<keyword evidence="12" id="KW-1133">Transmembrane helix</keyword>
<dbReference type="InterPro" id="IPR016071">
    <property type="entry name" value="Staphylococal_nuclease_OB-fold"/>
</dbReference>
<evidence type="ECO:0000256" key="11">
    <source>
        <dbReference type="ARBA" id="ARBA00022837"/>
    </source>
</evidence>
<evidence type="ECO:0000256" key="2">
    <source>
        <dbReference type="ARBA" id="ARBA00004173"/>
    </source>
</evidence>
<dbReference type="GO" id="GO:0016020">
    <property type="term" value="C:membrane"/>
    <property type="evidence" value="ECO:0007669"/>
    <property type="project" value="UniProtKB-SubCell"/>
</dbReference>
<feature type="compositionally biased region" description="Low complexity" evidence="15">
    <location>
        <begin position="1"/>
        <end position="13"/>
    </location>
</feature>
<keyword evidence="14" id="KW-0472">Membrane</keyword>
<dbReference type="SUPFAM" id="SSF50199">
    <property type="entry name" value="Staphylococcal nuclease"/>
    <property type="match status" value="1"/>
</dbReference>